<name>W2CF62_9BACT</name>
<dbReference type="EMBL" id="AYYE01001259">
    <property type="protein sequence ID" value="ETK05899.1"/>
    <property type="molecule type" value="Genomic_DNA"/>
</dbReference>
<feature type="domain" description="Helicase ATP-binding" evidence="1">
    <location>
        <begin position="726"/>
        <end position="902"/>
    </location>
</feature>
<dbReference type="InterPro" id="IPR027417">
    <property type="entry name" value="P-loop_NTPase"/>
</dbReference>
<evidence type="ECO:0000313" key="3">
    <source>
        <dbReference type="Proteomes" id="UP000034982"/>
    </source>
</evidence>
<dbReference type="Proteomes" id="UP000034982">
    <property type="component" value="Unassembled WGS sequence"/>
</dbReference>
<dbReference type="AlphaFoldDB" id="W2CF62"/>
<accession>W2CF62</accession>
<dbReference type="PROSITE" id="PS51192">
    <property type="entry name" value="HELICASE_ATP_BIND_1"/>
    <property type="match status" value="1"/>
</dbReference>
<organism evidence="2 3">
    <name type="scientific">Tannerella sp. oral taxon BU063 isolate Cell 1/3</name>
    <dbReference type="NCBI Taxonomy" id="1411022"/>
    <lineage>
        <taxon>Bacteria</taxon>
        <taxon>Pseudomonadati</taxon>
        <taxon>Bacteroidota</taxon>
        <taxon>Bacteroidia</taxon>
        <taxon>Bacteroidales</taxon>
        <taxon>Tannerellaceae</taxon>
        <taxon>Tannerella</taxon>
    </lineage>
</organism>
<comment type="caution">
    <text evidence="2">The sequence shown here is derived from an EMBL/GenBank/DDBJ whole genome shotgun (WGS) entry which is preliminary data.</text>
</comment>
<gene>
    <name evidence="2" type="ORF">T230_15530</name>
</gene>
<protein>
    <recommendedName>
        <fullName evidence="1">Helicase ATP-binding domain-containing protein</fullName>
    </recommendedName>
</protein>
<sequence length="1253" mass="142295">MTLSYRENMRRLRNPSFEKITAIAHSFLPSPTDGRTAPPTDLPSPDMAADRGQMLLRALCDDGVRQKAKVDRVLGTMPRKLFQGTTFDVVDWQCGQGVNTVCFFDFIRRNGMENRVQQVFLIDTDAEAMERALWHLEPYMGDTDRIVTIHKPINEVDRFDIETHQPVTFHFFTDVLGHPEIDLRRLAQLIGRTIRGEHYFFCVDALKHGNDRLETFYRCFNSPELFTDETYYPTARQPYAMTCKAFRLRAETFGLNTALSPVQWQAAFRLDIVREQLQQTEREKVAALYRSLSRFEVSAGYDVAACAHNDLPPLLAVLSNLITRGLPTAASPLLEEAFAPLGNRKRWNEEGRITYAARDLYPSDLFEALHLIDPRFKPDETTYNVDALESDLQREYITRVAPPPFRQLFEPQRNVYTLTGQREYCTQHVDFSLEFPYPTKDLRDVRHNGFVIEIEDPTVQTTMDQRRIEKQRTDDLAAMNWTCETFSDGHLSDMHFGYLDSDYVRTAFRVFSRPFDSEWVRTLQYVLTPIGVARIEKVILEALMAGRLDLAAPHWEVLVVERDVPCAVAALSDLRALFERLTALSAEWDGVHFPEVTLDVISTPEFIDSPLHADVVPSAELTEEHRAKTYDLIIDISVLRRAGIERPLIGTYTNCHNDCCFIVRSAHHAREPRRVLTTGRITYRPLIIRDAIGRSTLIPETAGAIHYIMGILSRREDFRPGQEAILDRLLRGESVAALLPTDAHGAAVALPAALLQPGVTVVITPDAKTADKLIDEARQQDIDCGASLHTNMTDGERERRERRVESAALHFVAISAEQLARPTLQQRFLSMRETGVYFAYGILDSAERGSEWSPFFDPHYLCAGKILRRYARPREGTITLGATLSQASFDMLFDVERELLPVDSYTPDRDRIVTASATVAPMSLESRSEAEEGKDIEQMIREMGMEYIAPVLGSSSAEEARLVGLSYPTSAGEGGESTRDKAAEARYIRILYRMGCLGLIDGVARDEVQKRFLLVVRDCTAEQVYKRYCDYFNRYYTRKRAEREETAARAGMPAVMLRDEREGVIYKCLTGLTHYVCDNIARLAPDTASHTPLTERLAQDLADDSQATDEVLFRYLHLVNDSSEGSPKGRIHALHESVCTLRRAGHTHPVLLLLNTFCLLYLGTGDRATLEQDLSTSYEQGIIGLYHLMPDYARFQEQFEAYNRFVRNEADATDDATEARMEKAASRLLLIRAADILSTHLTYTTELQRTYLG</sequence>
<evidence type="ECO:0000313" key="2">
    <source>
        <dbReference type="EMBL" id="ETK05899.1"/>
    </source>
</evidence>
<proteinExistence type="predicted"/>
<reference evidence="2 3" key="1">
    <citation type="submission" date="2013-11" db="EMBL/GenBank/DDBJ databases">
        <title>Single cell genomics of uncultured Tannerella BU063 (oral taxon 286).</title>
        <authorList>
            <person name="Beall C.J."/>
            <person name="Campbell A.G."/>
            <person name="Griffen A.L."/>
            <person name="Podar M."/>
            <person name="Leys E.J."/>
        </authorList>
    </citation>
    <scope>NUCLEOTIDE SEQUENCE [LARGE SCALE GENOMIC DNA]</scope>
    <source>
        <strain evidence="2">Cell 1/3</strain>
    </source>
</reference>
<dbReference type="InterPro" id="IPR014001">
    <property type="entry name" value="Helicase_ATP-bd"/>
</dbReference>
<dbReference type="SUPFAM" id="SSF52540">
    <property type="entry name" value="P-loop containing nucleoside triphosphate hydrolases"/>
    <property type="match status" value="1"/>
</dbReference>
<dbReference type="Gene3D" id="3.40.50.300">
    <property type="entry name" value="P-loop containing nucleotide triphosphate hydrolases"/>
    <property type="match status" value="1"/>
</dbReference>
<dbReference type="PATRIC" id="fig|1411022.3.peg.2119"/>
<evidence type="ECO:0000259" key="1">
    <source>
        <dbReference type="PROSITE" id="PS51192"/>
    </source>
</evidence>